<accession>A0A067PWR7</accession>
<dbReference type="InParanoid" id="A0A067PWR7"/>
<sequence>MRADPRNPILLAHHELFGPDPTSEVLLAQSDCLRWISASELSSYGDSYSAVTVNTQCDQKDFIGCLPDRFSMEMKVFSVSNTFSIPDTLLSLGRRDKLHILACRVHVEVYWYHQQTNRLTHAITAGESVAPDWLERSHCNECDGACWGGDE</sequence>
<dbReference type="HOGENOM" id="CLU_1731720_0_0_1"/>
<reference evidence="2" key="1">
    <citation type="journal article" date="2014" name="Proc. Natl. Acad. Sci. U.S.A.">
        <title>Extensive sampling of basidiomycete genomes demonstrates inadequacy of the white-rot/brown-rot paradigm for wood decay fungi.</title>
        <authorList>
            <person name="Riley R."/>
            <person name="Salamov A.A."/>
            <person name="Brown D.W."/>
            <person name="Nagy L.G."/>
            <person name="Floudas D."/>
            <person name="Held B.W."/>
            <person name="Levasseur A."/>
            <person name="Lombard V."/>
            <person name="Morin E."/>
            <person name="Otillar R."/>
            <person name="Lindquist E.A."/>
            <person name="Sun H."/>
            <person name="LaButti K.M."/>
            <person name="Schmutz J."/>
            <person name="Jabbour D."/>
            <person name="Luo H."/>
            <person name="Baker S.E."/>
            <person name="Pisabarro A.G."/>
            <person name="Walton J.D."/>
            <person name="Blanchette R.A."/>
            <person name="Henrissat B."/>
            <person name="Martin F."/>
            <person name="Cullen D."/>
            <person name="Hibbett D.S."/>
            <person name="Grigoriev I.V."/>
        </authorList>
    </citation>
    <scope>NUCLEOTIDE SEQUENCE [LARGE SCALE GENOMIC DNA]</scope>
    <source>
        <strain evidence="2">MUCL 33604</strain>
    </source>
</reference>
<name>A0A067PWR7_9AGAM</name>
<evidence type="ECO:0000313" key="2">
    <source>
        <dbReference type="Proteomes" id="UP000027265"/>
    </source>
</evidence>
<dbReference type="AlphaFoldDB" id="A0A067PWR7"/>
<gene>
    <name evidence="1" type="ORF">JAAARDRAFT_328254</name>
</gene>
<proteinExistence type="predicted"/>
<evidence type="ECO:0000313" key="1">
    <source>
        <dbReference type="EMBL" id="KDQ55727.1"/>
    </source>
</evidence>
<keyword evidence="2" id="KW-1185">Reference proteome</keyword>
<dbReference type="EMBL" id="KL197724">
    <property type="protein sequence ID" value="KDQ55727.1"/>
    <property type="molecule type" value="Genomic_DNA"/>
</dbReference>
<protein>
    <submittedName>
        <fullName evidence="1">Uncharacterized protein</fullName>
    </submittedName>
</protein>
<dbReference type="Proteomes" id="UP000027265">
    <property type="component" value="Unassembled WGS sequence"/>
</dbReference>
<organism evidence="1 2">
    <name type="scientific">Jaapia argillacea MUCL 33604</name>
    <dbReference type="NCBI Taxonomy" id="933084"/>
    <lineage>
        <taxon>Eukaryota</taxon>
        <taxon>Fungi</taxon>
        <taxon>Dikarya</taxon>
        <taxon>Basidiomycota</taxon>
        <taxon>Agaricomycotina</taxon>
        <taxon>Agaricomycetes</taxon>
        <taxon>Agaricomycetidae</taxon>
        <taxon>Jaapiales</taxon>
        <taxon>Jaapiaceae</taxon>
        <taxon>Jaapia</taxon>
    </lineage>
</organism>